<dbReference type="AlphaFoldDB" id="G3AN21"/>
<dbReference type="PANTHER" id="PTHR37992">
    <property type="entry name" value="EXPRESSED PROTEIN"/>
    <property type="match status" value="1"/>
</dbReference>
<keyword evidence="1" id="KW-1133">Transmembrane helix</keyword>
<dbReference type="EMBL" id="GL996502">
    <property type="protein sequence ID" value="EGW32436.1"/>
    <property type="molecule type" value="Genomic_DNA"/>
</dbReference>
<evidence type="ECO:0000256" key="1">
    <source>
        <dbReference type="SAM" id="Phobius"/>
    </source>
</evidence>
<dbReference type="STRING" id="619300.G3AN21"/>
<keyword evidence="3" id="KW-1185">Reference proteome</keyword>
<dbReference type="RefSeq" id="XP_007375712.1">
    <property type="nucleotide sequence ID" value="XM_007375650.1"/>
</dbReference>
<feature type="transmembrane region" description="Helical" evidence="1">
    <location>
        <begin position="167"/>
        <end position="189"/>
    </location>
</feature>
<dbReference type="InParanoid" id="G3AN21"/>
<evidence type="ECO:0008006" key="4">
    <source>
        <dbReference type="Google" id="ProtNLM"/>
    </source>
</evidence>
<feature type="transmembrane region" description="Helical" evidence="1">
    <location>
        <begin position="79"/>
        <end position="96"/>
    </location>
</feature>
<dbReference type="OMA" id="IWSILVY"/>
<keyword evidence="1" id="KW-0472">Membrane</keyword>
<feature type="transmembrane region" description="Helical" evidence="1">
    <location>
        <begin position="196"/>
        <end position="214"/>
    </location>
</feature>
<accession>G3AN21</accession>
<gene>
    <name evidence="2" type="ORF">SPAPADRAFT_61504</name>
</gene>
<dbReference type="KEGG" id="spaa:SPAPADRAFT_61504"/>
<feature type="transmembrane region" description="Helical" evidence="1">
    <location>
        <begin position="44"/>
        <end position="67"/>
    </location>
</feature>
<dbReference type="eggNOG" id="ENOG502REZ6">
    <property type="taxonomic scope" value="Eukaryota"/>
</dbReference>
<evidence type="ECO:0000313" key="3">
    <source>
        <dbReference type="Proteomes" id="UP000000709"/>
    </source>
</evidence>
<dbReference type="OrthoDB" id="3342455at2759"/>
<dbReference type="Pfam" id="PF08611">
    <property type="entry name" value="DUF1774"/>
    <property type="match status" value="1"/>
</dbReference>
<dbReference type="InterPro" id="IPR013920">
    <property type="entry name" value="DUF1774_fun"/>
</dbReference>
<feature type="transmembrane region" description="Helical" evidence="1">
    <location>
        <begin position="12"/>
        <end position="32"/>
    </location>
</feature>
<dbReference type="HOGENOM" id="CLU_061220_0_0_1"/>
<protein>
    <recommendedName>
        <fullName evidence="4">DUF1774-domain-containing protein</fullName>
    </recommendedName>
</protein>
<feature type="transmembrane region" description="Helical" evidence="1">
    <location>
        <begin position="220"/>
        <end position="240"/>
    </location>
</feature>
<name>G3AN21_SPAPN</name>
<dbReference type="Proteomes" id="UP000000709">
    <property type="component" value="Unassembled WGS sequence"/>
</dbReference>
<evidence type="ECO:0000313" key="2">
    <source>
        <dbReference type="EMBL" id="EGW32436.1"/>
    </source>
</evidence>
<dbReference type="GeneID" id="18873922"/>
<feature type="transmembrane region" description="Helical" evidence="1">
    <location>
        <begin position="102"/>
        <end position="121"/>
    </location>
</feature>
<reference evidence="2 3" key="1">
    <citation type="journal article" date="2011" name="Proc. Natl. Acad. Sci. U.S.A.">
        <title>Comparative genomics of xylose-fermenting fungi for enhanced biofuel production.</title>
        <authorList>
            <person name="Wohlbach D.J."/>
            <person name="Kuo A."/>
            <person name="Sato T.K."/>
            <person name="Potts K.M."/>
            <person name="Salamov A.A."/>
            <person name="LaButti K.M."/>
            <person name="Sun H."/>
            <person name="Clum A."/>
            <person name="Pangilinan J.L."/>
            <person name="Lindquist E.A."/>
            <person name="Lucas S."/>
            <person name="Lapidus A."/>
            <person name="Jin M."/>
            <person name="Gunawan C."/>
            <person name="Balan V."/>
            <person name="Dale B.E."/>
            <person name="Jeffries T.W."/>
            <person name="Zinkel R."/>
            <person name="Barry K.W."/>
            <person name="Grigoriev I.V."/>
            <person name="Gasch A.P."/>
        </authorList>
    </citation>
    <scope>NUCLEOTIDE SEQUENCE [LARGE SCALE GENOMIC DNA]</scope>
    <source>
        <strain evidence="3">NRRL Y-27907 / 11-Y1</strain>
    </source>
</reference>
<feature type="transmembrane region" description="Helical" evidence="1">
    <location>
        <begin position="133"/>
        <end position="155"/>
    </location>
</feature>
<sequence length="261" mass="30291">MAHTANELKTYQGVTIVTLLFSIYGNLDYYYHSKHIATPFTASFWMLFAFWVVLYLKQILFTLFTFVQDDDRLRTILDLGWHFPVFNVLIYFWAELFIHKHYFWSEVVLIINLFNVSYLYTKHKSYSIKPITRFGLIHVSVAAMPFSWLLYAVFWNGALMFHVREKLWTRILANIFIWNFLGIGSLLVYAFDDCAVGFSLSYLMFALMVGQLTIKVFALQWIFALAIAVVLFLVSSGALVNRLRGESGQPSEAAPLLPEQV</sequence>
<dbReference type="PANTHER" id="PTHR37992:SF1">
    <property type="entry name" value="DUF1774-DOMAIN-CONTAINING PROTEIN"/>
    <property type="match status" value="1"/>
</dbReference>
<proteinExistence type="predicted"/>
<keyword evidence="1" id="KW-0812">Transmembrane</keyword>
<organism evidence="3">
    <name type="scientific">Spathaspora passalidarum (strain NRRL Y-27907 / 11-Y1)</name>
    <dbReference type="NCBI Taxonomy" id="619300"/>
    <lineage>
        <taxon>Eukaryota</taxon>
        <taxon>Fungi</taxon>
        <taxon>Dikarya</taxon>
        <taxon>Ascomycota</taxon>
        <taxon>Saccharomycotina</taxon>
        <taxon>Pichiomycetes</taxon>
        <taxon>Debaryomycetaceae</taxon>
        <taxon>Spathaspora</taxon>
    </lineage>
</organism>